<keyword evidence="20" id="KW-1185">Reference proteome</keyword>
<dbReference type="GO" id="GO:0008270">
    <property type="term" value="F:zinc ion binding"/>
    <property type="evidence" value="ECO:0007669"/>
    <property type="project" value="UniProtKB-KW"/>
</dbReference>
<dbReference type="AlphaFoldDB" id="V8NVQ9"/>
<comment type="subcellular location">
    <subcellularLocation>
        <location evidence="2">Cytoplasmic vesicle</location>
        <location evidence="2">Secretory vesicle</location>
        <location evidence="2">Acrosome</location>
    </subcellularLocation>
    <subcellularLocation>
        <location evidence="1">Nucleus</location>
    </subcellularLocation>
</comment>
<dbReference type="CDD" id="cd16862">
    <property type="entry name" value="ING_ING4"/>
    <property type="match status" value="1"/>
</dbReference>
<comment type="caution">
    <text evidence="19">The sequence shown here is derived from an EMBL/GenBank/DDBJ whole genome shotgun (WGS) entry which is preliminary data.</text>
</comment>
<evidence type="ECO:0000256" key="2">
    <source>
        <dbReference type="ARBA" id="ARBA00004218"/>
    </source>
</evidence>
<dbReference type="CDD" id="cd15586">
    <property type="entry name" value="PHD_ING4_5"/>
    <property type="match status" value="1"/>
</dbReference>
<dbReference type="PANTHER" id="PTHR21362">
    <property type="entry name" value="ACROSIN-BINDING PROTEIN"/>
    <property type="match status" value="1"/>
</dbReference>
<dbReference type="SMART" id="SM00249">
    <property type="entry name" value="PHD"/>
    <property type="match status" value="1"/>
</dbReference>
<keyword evidence="10" id="KW-0156">Chromatin regulator</keyword>
<dbReference type="InterPro" id="IPR001965">
    <property type="entry name" value="Znf_PHD"/>
</dbReference>
<evidence type="ECO:0000256" key="9">
    <source>
        <dbReference type="ARBA" id="ARBA00022833"/>
    </source>
</evidence>
<gene>
    <name evidence="19" type="primary">ING4</name>
    <name evidence="19" type="ORF">L345_08598</name>
</gene>
<evidence type="ECO:0000256" key="4">
    <source>
        <dbReference type="ARBA" id="ARBA00018940"/>
    </source>
</evidence>
<sequence>MYLEHYLDSIENLPFELQRNFQLMRDLDQRTEDLKSEIDKLATEYISNARTLSSEEKVGLLKQIQEAYGKCKEFGDDKVQLAMQTYEMVDKHIRRLDTDLARFEADLKEKQIESSDYDSSSSKGKKSEFCRDGGGEKGRAQKEKKAARARSKGKNSDEEAPKTAQKKLKLVRTSTEYGMPSVTFGNVHPSDVLDMPVDPNEPTYCLCHQVSYGEMIGCDNPDCSIEWFHFACVGLTTKPRGKCIDPPIIALPFLLDTGFPIFLTPAIQSSLSSDPGSPLTDDEYKVFFSSLSPTWKANLVCQIRRNKGCHDPKIIELDQFENHGQIPEGPICTELPQSPHFETFCVFAQFRCLNQKFYTKRILCPKLPLLEETDLFHTAPSENHALAPTEVSPLTLEDRLRSNIDSILKYSFAVSGQEPMLKKNFHVSHTNLEDQKLPEWSTGLNAEMSTFPPEAFTLFLKNAEVPEEVTNQHLFEDIHQLIGEALSVEKNLKEKSTKEKKDKNLGLNSGKDVLGSLLAIDKDEALVILCYALLQDICISSAISRAWKEIERKIFGSEDLVCDNLGRHHADLCAECAFCSLKTEQCQGASNLKRTHCSDGIFTNYINPGILAQHRAMSLESSSNLQEFYGFETYGGMRTEYWCGRLAAHGCDDYRVALWLQSEYSFFHGGDFPEKICDSTGVQHPMYCAFKSNQCMEYTIRNKKVLRIGCLKDQMYRELSREEGEVEVLLWSQKFLNFTEG</sequence>
<evidence type="ECO:0000256" key="12">
    <source>
        <dbReference type="ARBA" id="ARBA00023329"/>
    </source>
</evidence>
<dbReference type="PANTHER" id="PTHR21362:SF1">
    <property type="entry name" value="ACROSIN-BINDING PROTEIN"/>
    <property type="match status" value="1"/>
</dbReference>
<proteinExistence type="inferred from homology"/>
<dbReference type="Pfam" id="PF07222">
    <property type="entry name" value="PBP_sp32"/>
    <property type="match status" value="1"/>
</dbReference>
<dbReference type="InterPro" id="IPR009865">
    <property type="entry name" value="Proacrosin-bd"/>
</dbReference>
<dbReference type="GO" id="GO:0006325">
    <property type="term" value="P:chromatin organization"/>
    <property type="evidence" value="ECO:0007669"/>
    <property type="project" value="UniProtKB-KW"/>
</dbReference>
<keyword evidence="9" id="KW-0862">Zinc</keyword>
<accession>V8NVQ9</accession>
<dbReference type="OrthoDB" id="9009946at2759"/>
<evidence type="ECO:0000259" key="17">
    <source>
        <dbReference type="SMART" id="SM00249"/>
    </source>
</evidence>
<comment type="similarity">
    <text evidence="3">Belongs to the ING family.</text>
</comment>
<evidence type="ECO:0000256" key="3">
    <source>
        <dbReference type="ARBA" id="ARBA00010210"/>
    </source>
</evidence>
<protein>
    <recommendedName>
        <fullName evidence="4">Acrosin-binding protein</fullName>
    </recommendedName>
    <alternativeName>
        <fullName evidence="13">Acrosin-binding protein, 60 kDa form</fullName>
    </alternativeName>
    <alternativeName>
        <fullName evidence="14">Proacrosin-binding protein sp32</fullName>
    </alternativeName>
</protein>
<dbReference type="Gene3D" id="3.30.40.10">
    <property type="entry name" value="Zinc/RING finger domain, C3HC4 (zinc finger)"/>
    <property type="match status" value="1"/>
</dbReference>
<evidence type="ECO:0000259" key="18">
    <source>
        <dbReference type="SMART" id="SM01408"/>
    </source>
</evidence>
<dbReference type="GO" id="GO:0001669">
    <property type="term" value="C:acrosomal vesicle"/>
    <property type="evidence" value="ECO:0007669"/>
    <property type="project" value="UniProtKB-SubCell"/>
</dbReference>
<keyword evidence="6" id="KW-0479">Metal-binding</keyword>
<evidence type="ECO:0000256" key="13">
    <source>
        <dbReference type="ARBA" id="ARBA00032734"/>
    </source>
</evidence>
<feature type="region of interest" description="Disordered" evidence="16">
    <location>
        <begin position="111"/>
        <end position="166"/>
    </location>
</feature>
<evidence type="ECO:0000256" key="1">
    <source>
        <dbReference type="ARBA" id="ARBA00004123"/>
    </source>
</evidence>
<feature type="non-terminal residue" evidence="19">
    <location>
        <position position="1"/>
    </location>
</feature>
<keyword evidence="12" id="KW-0968">Cytoplasmic vesicle</keyword>
<dbReference type="SMART" id="SM01408">
    <property type="entry name" value="ING"/>
    <property type="match status" value="1"/>
</dbReference>
<dbReference type="SUPFAM" id="SSF57903">
    <property type="entry name" value="FYVE/PHD zinc finger"/>
    <property type="match status" value="1"/>
</dbReference>
<dbReference type="InterPro" id="IPR024610">
    <property type="entry name" value="ING_N_histone-binding"/>
</dbReference>
<comment type="function">
    <text evidence="15">Acrosomal protein that maintains proacrosin (pro-ACR) as an enzymatically inactive zymogen in the acrosome. Involved also in the acrosome formation.</text>
</comment>
<organism evidence="19 20">
    <name type="scientific">Ophiophagus hannah</name>
    <name type="common">King cobra</name>
    <name type="synonym">Naja hannah</name>
    <dbReference type="NCBI Taxonomy" id="8665"/>
    <lineage>
        <taxon>Eukaryota</taxon>
        <taxon>Metazoa</taxon>
        <taxon>Chordata</taxon>
        <taxon>Craniata</taxon>
        <taxon>Vertebrata</taxon>
        <taxon>Euteleostomi</taxon>
        <taxon>Lepidosauria</taxon>
        <taxon>Squamata</taxon>
        <taxon>Bifurcata</taxon>
        <taxon>Unidentata</taxon>
        <taxon>Episquamata</taxon>
        <taxon>Toxicofera</taxon>
        <taxon>Serpentes</taxon>
        <taxon>Colubroidea</taxon>
        <taxon>Elapidae</taxon>
        <taxon>Elapinae</taxon>
        <taxon>Ophiophagus</taxon>
    </lineage>
</organism>
<evidence type="ECO:0000313" key="19">
    <source>
        <dbReference type="EMBL" id="ETE65632.1"/>
    </source>
</evidence>
<dbReference type="Pfam" id="PF12998">
    <property type="entry name" value="ING"/>
    <property type="match status" value="1"/>
</dbReference>
<feature type="domain" description="Zinc finger PHD-type" evidence="17">
    <location>
        <begin position="204"/>
        <end position="244"/>
    </location>
</feature>
<evidence type="ECO:0000256" key="16">
    <source>
        <dbReference type="SAM" id="MobiDB-lite"/>
    </source>
</evidence>
<dbReference type="InterPro" id="IPR013083">
    <property type="entry name" value="Znf_RING/FYVE/PHD"/>
</dbReference>
<dbReference type="Gene3D" id="6.10.140.1740">
    <property type="match status" value="1"/>
</dbReference>
<keyword evidence="5" id="KW-0597">Phosphoprotein</keyword>
<keyword evidence="11" id="KW-0539">Nucleus</keyword>
<dbReference type="GO" id="GO:0005634">
    <property type="term" value="C:nucleus"/>
    <property type="evidence" value="ECO:0007669"/>
    <property type="project" value="UniProtKB-SubCell"/>
</dbReference>
<evidence type="ECO:0000256" key="7">
    <source>
        <dbReference type="ARBA" id="ARBA00022729"/>
    </source>
</evidence>
<keyword evidence="8" id="KW-0863">Zinc-finger</keyword>
<dbReference type="FunFam" id="3.30.40.10:FF:000016">
    <property type="entry name" value="Inhibitor of growth protein"/>
    <property type="match status" value="1"/>
</dbReference>
<dbReference type="Proteomes" id="UP000018936">
    <property type="component" value="Unassembled WGS sequence"/>
</dbReference>
<feature type="domain" description="Inhibitor of growth protein N-terminal histone-binding" evidence="18">
    <location>
        <begin position="2"/>
        <end position="103"/>
    </location>
</feature>
<evidence type="ECO:0000256" key="14">
    <source>
        <dbReference type="ARBA" id="ARBA00033453"/>
    </source>
</evidence>
<evidence type="ECO:0000256" key="11">
    <source>
        <dbReference type="ARBA" id="ARBA00023242"/>
    </source>
</evidence>
<evidence type="ECO:0000256" key="5">
    <source>
        <dbReference type="ARBA" id="ARBA00022553"/>
    </source>
</evidence>
<dbReference type="InterPro" id="IPR011011">
    <property type="entry name" value="Znf_FYVE_PHD"/>
</dbReference>
<evidence type="ECO:0000256" key="8">
    <source>
        <dbReference type="ARBA" id="ARBA00022771"/>
    </source>
</evidence>
<feature type="compositionally biased region" description="Basic and acidic residues" evidence="16">
    <location>
        <begin position="125"/>
        <end position="146"/>
    </location>
</feature>
<name>V8NVQ9_OPHHA</name>
<keyword evidence="7" id="KW-0732">Signal</keyword>
<evidence type="ECO:0000256" key="10">
    <source>
        <dbReference type="ARBA" id="ARBA00022853"/>
    </source>
</evidence>
<dbReference type="EMBL" id="AZIM01001834">
    <property type="protein sequence ID" value="ETE65632.1"/>
    <property type="molecule type" value="Genomic_DNA"/>
</dbReference>
<evidence type="ECO:0000256" key="6">
    <source>
        <dbReference type="ARBA" id="ARBA00022723"/>
    </source>
</evidence>
<evidence type="ECO:0000256" key="15">
    <source>
        <dbReference type="ARBA" id="ARBA00045517"/>
    </source>
</evidence>
<evidence type="ECO:0000313" key="20">
    <source>
        <dbReference type="Proteomes" id="UP000018936"/>
    </source>
</evidence>
<reference evidence="19 20" key="1">
    <citation type="journal article" date="2013" name="Proc. Natl. Acad. Sci. U.S.A.">
        <title>The king cobra genome reveals dynamic gene evolution and adaptation in the snake venom system.</title>
        <authorList>
            <person name="Vonk F.J."/>
            <person name="Casewell N.R."/>
            <person name="Henkel C.V."/>
            <person name="Heimberg A.M."/>
            <person name="Jansen H.J."/>
            <person name="McCleary R.J."/>
            <person name="Kerkkamp H.M."/>
            <person name="Vos R.A."/>
            <person name="Guerreiro I."/>
            <person name="Calvete J.J."/>
            <person name="Wuster W."/>
            <person name="Woods A.E."/>
            <person name="Logan J.M."/>
            <person name="Harrison R.A."/>
            <person name="Castoe T.A."/>
            <person name="de Koning A.P."/>
            <person name="Pollock D.D."/>
            <person name="Yandell M."/>
            <person name="Calderon D."/>
            <person name="Renjifo C."/>
            <person name="Currier R.B."/>
            <person name="Salgado D."/>
            <person name="Pla D."/>
            <person name="Sanz L."/>
            <person name="Hyder A.S."/>
            <person name="Ribeiro J.M."/>
            <person name="Arntzen J.W."/>
            <person name="van den Thillart G.E."/>
            <person name="Boetzer M."/>
            <person name="Pirovano W."/>
            <person name="Dirks R.P."/>
            <person name="Spaink H.P."/>
            <person name="Duboule D."/>
            <person name="McGlinn E."/>
            <person name="Kini R.M."/>
            <person name="Richardson M.K."/>
        </authorList>
    </citation>
    <scope>NUCLEOTIDE SEQUENCE</scope>
    <source>
        <tissue evidence="19">Blood</tissue>
    </source>
</reference>